<accession>A0A2S2D0I5</accession>
<evidence type="ECO:0000313" key="3">
    <source>
        <dbReference type="Proteomes" id="UP000245629"/>
    </source>
</evidence>
<protein>
    <recommendedName>
        <fullName evidence="1">Methyltransferase FkbM domain-containing protein</fullName>
    </recommendedName>
</protein>
<dbReference type="EMBL" id="CP029359">
    <property type="protein sequence ID" value="AWK90273.1"/>
    <property type="molecule type" value="Genomic_DNA"/>
</dbReference>
<keyword evidence="2" id="KW-0614">Plasmid</keyword>
<dbReference type="OrthoDB" id="9810122at2"/>
<proteinExistence type="predicted"/>
<reference evidence="3" key="1">
    <citation type="submission" date="2018-05" db="EMBL/GenBank/DDBJ databases">
        <title>Azospirillum thermophila sp. nov., a novel isolated from hot spring.</title>
        <authorList>
            <person name="Zhao Z."/>
        </authorList>
    </citation>
    <scope>NUCLEOTIDE SEQUENCE [LARGE SCALE GENOMIC DNA]</scope>
    <source>
        <strain evidence="3">CFH 70021</strain>
        <plasmid evidence="3">unnamed4</plasmid>
    </source>
</reference>
<organism evidence="2 3">
    <name type="scientific">Azospirillum thermophilum</name>
    <dbReference type="NCBI Taxonomy" id="2202148"/>
    <lineage>
        <taxon>Bacteria</taxon>
        <taxon>Pseudomonadati</taxon>
        <taxon>Pseudomonadota</taxon>
        <taxon>Alphaproteobacteria</taxon>
        <taxon>Rhodospirillales</taxon>
        <taxon>Azospirillaceae</taxon>
        <taxon>Azospirillum</taxon>
    </lineage>
</organism>
<geneLocation type="plasmid" evidence="2 3">
    <name>unnamed4</name>
</geneLocation>
<feature type="domain" description="Methyltransferase FkbM" evidence="1">
    <location>
        <begin position="100"/>
        <end position="155"/>
    </location>
</feature>
<dbReference type="AlphaFoldDB" id="A0A2S2D0I5"/>
<gene>
    <name evidence="2" type="ORF">DEW08_30145</name>
</gene>
<dbReference type="Pfam" id="PF05050">
    <property type="entry name" value="Methyltransf_21"/>
    <property type="match status" value="1"/>
</dbReference>
<evidence type="ECO:0000259" key="1">
    <source>
        <dbReference type="Pfam" id="PF05050"/>
    </source>
</evidence>
<sequence>MDMRKYRKMRTAGDRRRLEWYGEKIFSQSDEDGIISEIFRRIGCKNKVFVEFGSEVGTENNTRNLLESGWSGLWIEGNPDYAKSIRWNFRDKISEKILMFSEAYVDVQNINSIIEENGISGEIDFLSIDIDGNDYHVFEAISVINPRVVCLEHNHCYTPCAEYVMPYNPDYRWSAGRSDFGASLTSMAKLAGRKGYTLVGCSLYGANGFYVRNDLVGDHFTGPFTPERLFNPLDYEKVVNFPVRGGKPQVGKRWMEAGSGWWAVVRRLVRG</sequence>
<evidence type="ECO:0000313" key="2">
    <source>
        <dbReference type="EMBL" id="AWK90273.1"/>
    </source>
</evidence>
<keyword evidence="3" id="KW-1185">Reference proteome</keyword>
<dbReference type="Proteomes" id="UP000245629">
    <property type="component" value="Plasmid unnamed4"/>
</dbReference>
<name>A0A2S2D0I5_9PROT</name>
<dbReference type="KEGG" id="azz:DEW08_30145"/>
<dbReference type="RefSeq" id="WP_109334422.1">
    <property type="nucleotide sequence ID" value="NZ_CP029359.1"/>
</dbReference>
<dbReference type="InterPro" id="IPR006342">
    <property type="entry name" value="FkbM_mtfrase"/>
</dbReference>